<evidence type="ECO:0000313" key="8">
    <source>
        <dbReference type="Proteomes" id="UP000438476"/>
    </source>
</evidence>
<keyword evidence="8" id="KW-1185">Reference proteome</keyword>
<dbReference type="OrthoDB" id="7626798at2"/>
<dbReference type="SUPFAM" id="SSF103473">
    <property type="entry name" value="MFS general substrate transporter"/>
    <property type="match status" value="1"/>
</dbReference>
<keyword evidence="2 5" id="KW-1133">Transmembrane helix</keyword>
<comment type="caution">
    <text evidence="7">The sequence shown here is derived from an EMBL/GenBank/DDBJ whole genome shotgun (WGS) entry which is preliminary data.</text>
</comment>
<dbReference type="PANTHER" id="PTHR11360:SF290">
    <property type="entry name" value="MONOCARBOXYLATE MFS PERMEASE"/>
    <property type="match status" value="1"/>
</dbReference>
<feature type="transmembrane region" description="Helical" evidence="5">
    <location>
        <begin position="349"/>
        <end position="371"/>
    </location>
</feature>
<feature type="transmembrane region" description="Helical" evidence="5">
    <location>
        <begin position="72"/>
        <end position="91"/>
    </location>
</feature>
<accession>A0A6I4T8K3</accession>
<dbReference type="Proteomes" id="UP000438476">
    <property type="component" value="Unassembled WGS sequence"/>
</dbReference>
<evidence type="ECO:0000256" key="3">
    <source>
        <dbReference type="ARBA" id="ARBA00023136"/>
    </source>
</evidence>
<dbReference type="AlphaFoldDB" id="A0A6I4T8K3"/>
<protein>
    <submittedName>
        <fullName evidence="7">MFS transporter</fullName>
    </submittedName>
</protein>
<feature type="transmembrane region" description="Helical" evidence="5">
    <location>
        <begin position="163"/>
        <end position="183"/>
    </location>
</feature>
<feature type="domain" description="Major facilitator superfamily (MFS) profile" evidence="6">
    <location>
        <begin position="7"/>
        <end position="403"/>
    </location>
</feature>
<feature type="transmembrane region" description="Helical" evidence="5">
    <location>
        <begin position="225"/>
        <end position="247"/>
    </location>
</feature>
<feature type="transmembrane region" description="Helical" evidence="5">
    <location>
        <begin position="377"/>
        <end position="398"/>
    </location>
</feature>
<dbReference type="InterPro" id="IPR011701">
    <property type="entry name" value="MFS"/>
</dbReference>
<feature type="region of interest" description="Disordered" evidence="4">
    <location>
        <begin position="188"/>
        <end position="210"/>
    </location>
</feature>
<organism evidence="7 8">
    <name type="scientific">Altericroceibacterium endophyticum</name>
    <dbReference type="NCBI Taxonomy" id="1808508"/>
    <lineage>
        <taxon>Bacteria</taxon>
        <taxon>Pseudomonadati</taxon>
        <taxon>Pseudomonadota</taxon>
        <taxon>Alphaproteobacteria</taxon>
        <taxon>Sphingomonadales</taxon>
        <taxon>Erythrobacteraceae</taxon>
        <taxon>Altericroceibacterium</taxon>
    </lineage>
</organism>
<dbReference type="InterPro" id="IPR050327">
    <property type="entry name" value="Proton-linked_MCT"/>
</dbReference>
<dbReference type="PROSITE" id="PS50850">
    <property type="entry name" value="MFS"/>
    <property type="match status" value="1"/>
</dbReference>
<reference evidence="7 8" key="1">
    <citation type="submission" date="2019-12" db="EMBL/GenBank/DDBJ databases">
        <title>Genomic-based taxomic classification of the family Erythrobacteraceae.</title>
        <authorList>
            <person name="Xu L."/>
        </authorList>
    </citation>
    <scope>NUCLEOTIDE SEQUENCE [LARGE SCALE GENOMIC DNA]</scope>
    <source>
        <strain evidence="7 8">LMG 29518</strain>
    </source>
</reference>
<evidence type="ECO:0000256" key="4">
    <source>
        <dbReference type="SAM" id="MobiDB-lite"/>
    </source>
</evidence>
<dbReference type="PANTHER" id="PTHR11360">
    <property type="entry name" value="MONOCARBOXYLATE TRANSPORTER"/>
    <property type="match status" value="1"/>
</dbReference>
<feature type="transmembrane region" description="Helical" evidence="5">
    <location>
        <begin position="133"/>
        <end position="157"/>
    </location>
</feature>
<evidence type="ECO:0000313" key="7">
    <source>
        <dbReference type="EMBL" id="MXO66353.1"/>
    </source>
</evidence>
<evidence type="ECO:0000259" key="6">
    <source>
        <dbReference type="PROSITE" id="PS50850"/>
    </source>
</evidence>
<dbReference type="Pfam" id="PF07690">
    <property type="entry name" value="MFS_1"/>
    <property type="match status" value="1"/>
</dbReference>
<name>A0A6I4T8K3_9SPHN</name>
<feature type="transmembrane region" description="Helical" evidence="5">
    <location>
        <begin position="290"/>
        <end position="309"/>
    </location>
</feature>
<evidence type="ECO:0000256" key="5">
    <source>
        <dbReference type="SAM" id="Phobius"/>
    </source>
</evidence>
<keyword evidence="3 5" id="KW-0472">Membrane</keyword>
<feature type="compositionally biased region" description="Polar residues" evidence="4">
    <location>
        <begin position="189"/>
        <end position="203"/>
    </location>
</feature>
<dbReference type="GO" id="GO:0022857">
    <property type="term" value="F:transmembrane transporter activity"/>
    <property type="evidence" value="ECO:0007669"/>
    <property type="project" value="InterPro"/>
</dbReference>
<dbReference type="InterPro" id="IPR020846">
    <property type="entry name" value="MFS_dom"/>
</dbReference>
<proteinExistence type="predicted"/>
<evidence type="ECO:0000256" key="2">
    <source>
        <dbReference type="ARBA" id="ARBA00022989"/>
    </source>
</evidence>
<keyword evidence="1 5" id="KW-0812">Transmembrane</keyword>
<feature type="transmembrane region" description="Helical" evidence="5">
    <location>
        <begin position="97"/>
        <end position="121"/>
    </location>
</feature>
<feature type="transmembrane region" description="Helical" evidence="5">
    <location>
        <begin position="259"/>
        <end position="278"/>
    </location>
</feature>
<evidence type="ECO:0000256" key="1">
    <source>
        <dbReference type="ARBA" id="ARBA00022692"/>
    </source>
</evidence>
<dbReference type="Gene3D" id="1.20.1250.20">
    <property type="entry name" value="MFS general substrate transporter like domains"/>
    <property type="match status" value="2"/>
</dbReference>
<gene>
    <name evidence="7" type="ORF">GRI91_11345</name>
</gene>
<dbReference type="EMBL" id="WTYT01000005">
    <property type="protein sequence ID" value="MXO66353.1"/>
    <property type="molecule type" value="Genomic_DNA"/>
</dbReference>
<feature type="transmembrane region" description="Helical" evidence="5">
    <location>
        <begin position="44"/>
        <end position="65"/>
    </location>
</feature>
<dbReference type="RefSeq" id="WP_160736806.1">
    <property type="nucleotide sequence ID" value="NZ_WTYT01000005.1"/>
</dbReference>
<sequence length="420" mass="43472">MPRAIWVLIVACSAFFLVTATTFTSLGYILFTMAEDLGWSRTAAGMSFSLLGLACGLSSPLPAIMMKRFGTCITMVSGSLVLATGFLAAALTPGLILFFFATTLMGAGFSLLAPAPGVFLMANWFGDRAPRMIGVYFMAGSFGGVIGPLLVGAIVALSGSWRLHWAIMAALALILALACALGIRDQQDDTGTPAPTRQQSPDNAATPASADANGWTVKAALRSRAFIILALTMAAMQTVYTTLHSILVMHMASFTTGSTAGAIALSTLALSGTISKGISGGLAEKFNAQWLMVAGLILQAASMATLAAATAPIWAYLGAVLAGLGWGAAWLSANTLLLRYFGKSIIGDLVAMATMATTIAVVGPVSAGWVADTTGSYRPILTGFAALLGLIALATLWLNRSARSDAKRQKQQHIATQSAS</sequence>
<feature type="transmembrane region" description="Helical" evidence="5">
    <location>
        <begin position="315"/>
        <end position="337"/>
    </location>
</feature>
<dbReference type="InterPro" id="IPR036259">
    <property type="entry name" value="MFS_trans_sf"/>
</dbReference>